<comment type="caution">
    <text evidence="5">The sequence shown here is derived from an EMBL/GenBank/DDBJ whole genome shotgun (WGS) entry which is preliminary data.</text>
</comment>
<keyword evidence="2" id="KW-0963">Cytoplasm</keyword>
<dbReference type="EMBL" id="CAJPWZ010000517">
    <property type="protein sequence ID" value="CAG2195379.1"/>
    <property type="molecule type" value="Genomic_DNA"/>
</dbReference>
<feature type="compositionally biased region" description="Polar residues" evidence="3">
    <location>
        <begin position="34"/>
        <end position="43"/>
    </location>
</feature>
<evidence type="ECO:0000313" key="6">
    <source>
        <dbReference type="Proteomes" id="UP000683360"/>
    </source>
</evidence>
<gene>
    <name evidence="5" type="ORF">MEDL_10354</name>
</gene>
<reference evidence="5" key="1">
    <citation type="submission" date="2021-03" db="EMBL/GenBank/DDBJ databases">
        <authorList>
            <person name="Bekaert M."/>
        </authorList>
    </citation>
    <scope>NUCLEOTIDE SEQUENCE</scope>
</reference>
<feature type="compositionally biased region" description="Acidic residues" evidence="3">
    <location>
        <begin position="15"/>
        <end position="27"/>
    </location>
</feature>
<dbReference type="PANTHER" id="PTHR45418">
    <property type="entry name" value="CANCER/TESTIS ANTIGEN 55"/>
    <property type="match status" value="1"/>
</dbReference>
<feature type="domain" description="S1-like RNA binding" evidence="4">
    <location>
        <begin position="170"/>
        <end position="220"/>
    </location>
</feature>
<name>A0A8S3QJE8_MYTED</name>
<evidence type="ECO:0000259" key="4">
    <source>
        <dbReference type="Pfam" id="PF14444"/>
    </source>
</evidence>
<dbReference type="AlphaFoldDB" id="A0A8S3QJE8"/>
<dbReference type="Proteomes" id="UP000683360">
    <property type="component" value="Unassembled WGS sequence"/>
</dbReference>
<keyword evidence="6" id="KW-1185">Reference proteome</keyword>
<comment type="subcellular location">
    <subcellularLocation>
        <location evidence="1">Cytoplasm</location>
    </subcellularLocation>
</comment>
<evidence type="ECO:0000313" key="5">
    <source>
        <dbReference type="EMBL" id="CAG2195379.1"/>
    </source>
</evidence>
<feature type="region of interest" description="Disordered" evidence="3">
    <location>
        <begin position="15"/>
        <end position="43"/>
    </location>
</feature>
<accession>A0A8S3QJE8</accession>
<dbReference type="Pfam" id="PF14444">
    <property type="entry name" value="S1-like"/>
    <property type="match status" value="1"/>
</dbReference>
<proteinExistence type="predicted"/>
<dbReference type="InterPro" id="IPR025223">
    <property type="entry name" value="S1-like_RNA-bd_dom"/>
</dbReference>
<dbReference type="GO" id="GO:0005737">
    <property type="term" value="C:cytoplasm"/>
    <property type="evidence" value="ECO:0007669"/>
    <property type="project" value="UniProtKB-SubCell"/>
</dbReference>
<dbReference type="PANTHER" id="PTHR45418:SF1">
    <property type="entry name" value="CANCER_TESTIS ANTIGEN 55"/>
    <property type="match status" value="1"/>
</dbReference>
<organism evidence="5 6">
    <name type="scientific">Mytilus edulis</name>
    <name type="common">Blue mussel</name>
    <dbReference type="NCBI Taxonomy" id="6550"/>
    <lineage>
        <taxon>Eukaryota</taxon>
        <taxon>Metazoa</taxon>
        <taxon>Spiralia</taxon>
        <taxon>Lophotrochozoa</taxon>
        <taxon>Mollusca</taxon>
        <taxon>Bivalvia</taxon>
        <taxon>Autobranchia</taxon>
        <taxon>Pteriomorphia</taxon>
        <taxon>Mytilida</taxon>
        <taxon>Mytiloidea</taxon>
        <taxon>Mytilidae</taxon>
        <taxon>Mytilinae</taxon>
        <taxon>Mytilus</taxon>
    </lineage>
</organism>
<dbReference type="OrthoDB" id="9573766at2759"/>
<protein>
    <recommendedName>
        <fullName evidence="4">S1-like RNA binding domain-containing protein</fullName>
    </recommendedName>
</protein>
<evidence type="ECO:0000256" key="2">
    <source>
        <dbReference type="ARBA" id="ARBA00022490"/>
    </source>
</evidence>
<evidence type="ECO:0000256" key="3">
    <source>
        <dbReference type="SAM" id="MobiDB-lite"/>
    </source>
</evidence>
<sequence length="275" mass="31115">MFSALSKLVSFIYQPEDEDSNDEEDVDKNEVPANGSSHLTPDSILQKQNSDSYKNLTGKVTHVFEKHGLINGEIYFSFDKVIDNVSVKVGDPVDVVARQQNSCGVWTTDQVSIIQERWDDNDFEDDLDVDKTNQKNLHKMALWADYGSDGSVMQIANIQPLRCIEKESKITAFQVDHGYIDSEIFFYPEVCVNGYRPRKWDKVVVKAVESAQGKCNWRAVSVKPVNVPLSQSLSAKFLPSPTRQSFVEELTKDKHGIYISGPTDIKMSSLDRKRN</sequence>
<evidence type="ECO:0000256" key="1">
    <source>
        <dbReference type="ARBA" id="ARBA00004496"/>
    </source>
</evidence>